<reference evidence="3" key="1">
    <citation type="submission" date="2017-04" db="EMBL/GenBank/DDBJ databases">
        <authorList>
            <person name="Varghese N."/>
            <person name="Submissions S."/>
        </authorList>
    </citation>
    <scope>NUCLEOTIDE SEQUENCE [LARGE SCALE GENOMIC DNA]</scope>
    <source>
        <strain evidence="3">CGMCC 1.12708</strain>
    </source>
</reference>
<proteinExistence type="predicted"/>
<dbReference type="OrthoDB" id="975117at2"/>
<name>A0A1W2C8M5_9FLAO</name>
<dbReference type="Gene3D" id="2.60.40.3620">
    <property type="match status" value="2"/>
</dbReference>
<gene>
    <name evidence="2" type="ORF">SAMN06296427_109100</name>
</gene>
<feature type="domain" description="SusE outer membrane protein" evidence="1">
    <location>
        <begin position="22"/>
        <end position="130"/>
    </location>
</feature>
<evidence type="ECO:0000313" key="3">
    <source>
        <dbReference type="Proteomes" id="UP000192393"/>
    </source>
</evidence>
<accession>A0A1W2C8M5</accession>
<dbReference type="Proteomes" id="UP000192393">
    <property type="component" value="Unassembled WGS sequence"/>
</dbReference>
<dbReference type="PROSITE" id="PS51257">
    <property type="entry name" value="PROKAR_LIPOPROTEIN"/>
    <property type="match status" value="1"/>
</dbReference>
<sequence length="347" mass="37520">MKIFNYILSFIFISGLITSCSDDDFTKTNLNDALKPSITSPSEGSSYELLQENAGNEAFTMEWEEADFGVNSPVKYDVQASSSEDFSETTNVITALTGTSTSLTVGRLNAVSLSSGLPFDVEGNLFIRVKAYLGVAGSSGFIYSEPISLNVTPYEPLIDLSTPWGMVGSAVPNGWEGPDVPFWKTDLNGIDDGKYVAYATLTDGDIKIRKDNSWDENYGGAAGTLVSNGDDIPMTAGTYKFNVDMNALTYEFEEYSWGIVGDATPNGWNGPDVQLQYNGATNTWDAEVEFTNGNIKFRFNNAWALSYGDTGADGTLESENGADIPVTAGNYLVSVDFTNLTYSITPL</sequence>
<keyword evidence="3" id="KW-1185">Reference proteome</keyword>
<dbReference type="AlphaFoldDB" id="A0A1W2C8M5"/>
<dbReference type="EMBL" id="FWXS01000009">
    <property type="protein sequence ID" value="SMC81456.1"/>
    <property type="molecule type" value="Genomic_DNA"/>
</dbReference>
<organism evidence="2 3">
    <name type="scientific">Moheibacter sediminis</name>
    <dbReference type="NCBI Taxonomy" id="1434700"/>
    <lineage>
        <taxon>Bacteria</taxon>
        <taxon>Pseudomonadati</taxon>
        <taxon>Bacteroidota</taxon>
        <taxon>Flavobacteriia</taxon>
        <taxon>Flavobacteriales</taxon>
        <taxon>Weeksellaceae</taxon>
        <taxon>Moheibacter</taxon>
    </lineage>
</organism>
<dbReference type="CDD" id="cd12956">
    <property type="entry name" value="CBM_SusE-F_like"/>
    <property type="match status" value="2"/>
</dbReference>
<dbReference type="RefSeq" id="WP_084018132.1">
    <property type="nucleotide sequence ID" value="NZ_FWXS01000009.1"/>
</dbReference>
<dbReference type="STRING" id="1434700.SAMN06296427_109100"/>
<evidence type="ECO:0000313" key="2">
    <source>
        <dbReference type="EMBL" id="SMC81456.1"/>
    </source>
</evidence>
<protein>
    <submittedName>
        <fullName evidence="2">SusE outer membrane protein</fullName>
    </submittedName>
</protein>
<dbReference type="Pfam" id="PF14292">
    <property type="entry name" value="SusE"/>
    <property type="match status" value="1"/>
</dbReference>
<dbReference type="InterPro" id="IPR025970">
    <property type="entry name" value="SusE"/>
</dbReference>
<evidence type="ECO:0000259" key="1">
    <source>
        <dbReference type="Pfam" id="PF14292"/>
    </source>
</evidence>